<evidence type="ECO:0000313" key="3">
    <source>
        <dbReference type="EnsemblProtists" id="PYU1_T014386"/>
    </source>
</evidence>
<dbReference type="SUPFAM" id="SSF54277">
    <property type="entry name" value="CAD &amp; PB1 domains"/>
    <property type="match status" value="1"/>
</dbReference>
<organism evidence="3 4">
    <name type="scientific">Globisporangium ultimum (strain ATCC 200006 / CBS 805.95 / DAOM BR144)</name>
    <name type="common">Pythium ultimum</name>
    <dbReference type="NCBI Taxonomy" id="431595"/>
    <lineage>
        <taxon>Eukaryota</taxon>
        <taxon>Sar</taxon>
        <taxon>Stramenopiles</taxon>
        <taxon>Oomycota</taxon>
        <taxon>Peronosporomycetes</taxon>
        <taxon>Pythiales</taxon>
        <taxon>Pythiaceae</taxon>
        <taxon>Globisporangium</taxon>
    </lineage>
</organism>
<dbReference type="InParanoid" id="K3XAY7"/>
<dbReference type="OMA" id="WTLVYRD"/>
<dbReference type="Proteomes" id="UP000019132">
    <property type="component" value="Unassembled WGS sequence"/>
</dbReference>
<reference evidence="3" key="3">
    <citation type="submission" date="2015-02" db="UniProtKB">
        <authorList>
            <consortium name="EnsemblProtists"/>
        </authorList>
    </citation>
    <scope>IDENTIFICATION</scope>
    <source>
        <strain evidence="3">DAOM BR144</strain>
    </source>
</reference>
<feature type="compositionally biased region" description="Acidic residues" evidence="1">
    <location>
        <begin position="292"/>
        <end position="302"/>
    </location>
</feature>
<dbReference type="AlphaFoldDB" id="K3XAY7"/>
<dbReference type="HOGENOM" id="CLU_064417_0_0_1"/>
<accession>K3XAY7</accession>
<dbReference type="EMBL" id="GL376565">
    <property type="status" value="NOT_ANNOTATED_CDS"/>
    <property type="molecule type" value="Genomic_DNA"/>
</dbReference>
<dbReference type="Pfam" id="PF00564">
    <property type="entry name" value="PB1"/>
    <property type="match status" value="1"/>
</dbReference>
<evidence type="ECO:0000259" key="2">
    <source>
        <dbReference type="PROSITE" id="PS51745"/>
    </source>
</evidence>
<dbReference type="eggNOG" id="ENOG502S6HI">
    <property type="taxonomic scope" value="Eukaryota"/>
</dbReference>
<protein>
    <recommendedName>
        <fullName evidence="2">PB1 domain-containing protein</fullName>
    </recommendedName>
</protein>
<feature type="region of interest" description="Disordered" evidence="1">
    <location>
        <begin position="232"/>
        <end position="302"/>
    </location>
</feature>
<proteinExistence type="predicted"/>
<evidence type="ECO:0000313" key="4">
    <source>
        <dbReference type="Proteomes" id="UP000019132"/>
    </source>
</evidence>
<dbReference type="VEuPathDB" id="FungiDB:PYU1_G014355"/>
<dbReference type="EnsemblProtists" id="PYU1_T014386">
    <property type="protein sequence ID" value="PYU1_T014386"/>
    <property type="gene ID" value="PYU1_G014355"/>
</dbReference>
<sequence>MESGHVVVKLSNAGETHRMKVDLNHFTFEALCAKVPEIFGDATPHAWTLVYTDNEGDLVTVTNPEEYMEACRVFLRLNGDSKSMRFQVVSKVSMKDQIPPAVLQAVDDLASTLSRLAMSTKENIAQSGYLEKGRASVAYSAKQTKGFLESARKEILQRWRDVHARVMAEIQRRRSRTASDAEEMAVFYQQQDMVNEATEPSVVFIPSPPVSEAQVTEAPVPSHVVKIESNIEEEEAKEEGKEAAVESDNESSPPPLMSVDDLVEPAQQHQEDEEEEETPYESDAETVRSSSSDEDDGDSDWDIVPDLWSSEVMMIRGILPHVHVEDCVALLRKHSGNLEAVLIELTDM</sequence>
<reference evidence="4" key="1">
    <citation type="journal article" date="2010" name="Genome Biol.">
        <title>Genome sequence of the necrotrophic plant pathogen Pythium ultimum reveals original pathogenicity mechanisms and effector repertoire.</title>
        <authorList>
            <person name="Levesque C.A."/>
            <person name="Brouwer H."/>
            <person name="Cano L."/>
            <person name="Hamilton J.P."/>
            <person name="Holt C."/>
            <person name="Huitema E."/>
            <person name="Raffaele S."/>
            <person name="Robideau G.P."/>
            <person name="Thines M."/>
            <person name="Win J."/>
            <person name="Zerillo M.M."/>
            <person name="Beakes G.W."/>
            <person name="Boore J.L."/>
            <person name="Busam D."/>
            <person name="Dumas B."/>
            <person name="Ferriera S."/>
            <person name="Fuerstenberg S.I."/>
            <person name="Gachon C.M."/>
            <person name="Gaulin E."/>
            <person name="Govers F."/>
            <person name="Grenville-Briggs L."/>
            <person name="Horner N."/>
            <person name="Hostetler J."/>
            <person name="Jiang R.H."/>
            <person name="Johnson J."/>
            <person name="Krajaejun T."/>
            <person name="Lin H."/>
            <person name="Meijer H.J."/>
            <person name="Moore B."/>
            <person name="Morris P."/>
            <person name="Phuntmart V."/>
            <person name="Puiu D."/>
            <person name="Shetty J."/>
            <person name="Stajich J.E."/>
            <person name="Tripathy S."/>
            <person name="Wawra S."/>
            <person name="van West P."/>
            <person name="Whitty B.R."/>
            <person name="Coutinho P.M."/>
            <person name="Henrissat B."/>
            <person name="Martin F."/>
            <person name="Thomas P.D."/>
            <person name="Tyler B.M."/>
            <person name="De Vries R.P."/>
            <person name="Kamoun S."/>
            <person name="Yandell M."/>
            <person name="Tisserat N."/>
            <person name="Buell C.R."/>
        </authorList>
    </citation>
    <scope>NUCLEOTIDE SEQUENCE</scope>
    <source>
        <strain evidence="4">DAOM:BR144</strain>
    </source>
</reference>
<dbReference type="InterPro" id="IPR053793">
    <property type="entry name" value="PB1-like"/>
</dbReference>
<dbReference type="InterPro" id="IPR000270">
    <property type="entry name" value="PB1_dom"/>
</dbReference>
<dbReference type="SMART" id="SM00666">
    <property type="entry name" value="PB1"/>
    <property type="match status" value="1"/>
</dbReference>
<reference evidence="4" key="2">
    <citation type="submission" date="2010-04" db="EMBL/GenBank/DDBJ databases">
        <authorList>
            <person name="Buell R."/>
            <person name="Hamilton J."/>
            <person name="Hostetler J."/>
        </authorList>
    </citation>
    <scope>NUCLEOTIDE SEQUENCE [LARGE SCALE GENOMIC DNA]</scope>
    <source>
        <strain evidence="4">DAOM:BR144</strain>
    </source>
</reference>
<name>K3XAY7_GLOUD</name>
<feature type="compositionally biased region" description="Acidic residues" evidence="1">
    <location>
        <begin position="271"/>
        <end position="284"/>
    </location>
</feature>
<dbReference type="CDD" id="cd05992">
    <property type="entry name" value="PB1"/>
    <property type="match status" value="1"/>
</dbReference>
<feature type="domain" description="PB1" evidence="2">
    <location>
        <begin position="3"/>
        <end position="82"/>
    </location>
</feature>
<evidence type="ECO:0000256" key="1">
    <source>
        <dbReference type="SAM" id="MobiDB-lite"/>
    </source>
</evidence>
<dbReference type="Gene3D" id="3.10.20.90">
    <property type="entry name" value="Phosphatidylinositol 3-kinase Catalytic Subunit, Chain A, domain 1"/>
    <property type="match status" value="1"/>
</dbReference>
<dbReference type="PROSITE" id="PS51745">
    <property type="entry name" value="PB1"/>
    <property type="match status" value="1"/>
</dbReference>
<keyword evidence="4" id="KW-1185">Reference proteome</keyword>